<dbReference type="Proteomes" id="UP001596147">
    <property type="component" value="Unassembled WGS sequence"/>
</dbReference>
<feature type="transmembrane region" description="Helical" evidence="7">
    <location>
        <begin position="79"/>
        <end position="100"/>
    </location>
</feature>
<keyword evidence="2" id="KW-0813">Transport</keyword>
<dbReference type="InterPro" id="IPR036259">
    <property type="entry name" value="MFS_trans_sf"/>
</dbReference>
<evidence type="ECO:0000256" key="2">
    <source>
        <dbReference type="ARBA" id="ARBA00022448"/>
    </source>
</evidence>
<evidence type="ECO:0000256" key="7">
    <source>
        <dbReference type="SAM" id="Phobius"/>
    </source>
</evidence>
<feature type="transmembrane region" description="Helical" evidence="7">
    <location>
        <begin position="388"/>
        <end position="407"/>
    </location>
</feature>
<dbReference type="Gene3D" id="1.20.1250.20">
    <property type="entry name" value="MFS general substrate transporter like domains"/>
    <property type="match status" value="1"/>
</dbReference>
<feature type="transmembrane region" description="Helical" evidence="7">
    <location>
        <begin position="227"/>
        <end position="252"/>
    </location>
</feature>
<dbReference type="EMBL" id="JBHSMC010000027">
    <property type="protein sequence ID" value="MFC5466423.1"/>
    <property type="molecule type" value="Genomic_DNA"/>
</dbReference>
<dbReference type="Pfam" id="PF05977">
    <property type="entry name" value="MFS_3"/>
    <property type="match status" value="1"/>
</dbReference>
<evidence type="ECO:0000256" key="5">
    <source>
        <dbReference type="ARBA" id="ARBA00022989"/>
    </source>
</evidence>
<feature type="transmembrane region" description="Helical" evidence="7">
    <location>
        <begin position="12"/>
        <end position="40"/>
    </location>
</feature>
<evidence type="ECO:0000256" key="4">
    <source>
        <dbReference type="ARBA" id="ARBA00022692"/>
    </source>
</evidence>
<evidence type="ECO:0000313" key="8">
    <source>
        <dbReference type="EMBL" id="MFC5466423.1"/>
    </source>
</evidence>
<sequence>MNTTLKLKKATYHLWTFTISKIISSFGAQVYAFAISFYILQTTGSATSFAMNLICSILPRTIVAPFAGYVADNFSRKKIVILAQIATTLAISGLLIVSITSGLSLVAIYITTCILAVTSTFSGVTFSSSITGLVDEARIQKAMSLNQISISFAAIASPAVGGLLYGYVSMPVFLMCYIVASSIAIILESTMDFKLYANRKEVSEETEKESVFQSIKMGIQYLKTQDVLMAIIWISLFINFLFGAFQVGYSYILIDQMKMASQHFGFTEGAFAVGMLLMSIYFSIRKEVRFPLLVSKRGILAMAVVMAAISIPLMVSMNYWVIFSYYVALMFTFGSLIIIVNTPIQVMMQKKIDDDYKGRVFSIIETMSMALMPLGMVIYGFLYDLLPAQWILISSAILLIMVVLLLARPAVMRKAHPELTKNPSLSKPETMTS</sequence>
<protein>
    <submittedName>
        <fullName evidence="8">MFS transporter</fullName>
    </submittedName>
</protein>
<comment type="caution">
    <text evidence="8">The sequence shown here is derived from an EMBL/GenBank/DDBJ whole genome shotgun (WGS) entry which is preliminary data.</text>
</comment>
<comment type="subcellular location">
    <subcellularLocation>
        <location evidence="1">Cell membrane</location>
        <topology evidence="1">Multi-pass membrane protein</topology>
    </subcellularLocation>
</comment>
<evidence type="ECO:0000313" key="9">
    <source>
        <dbReference type="Proteomes" id="UP001596147"/>
    </source>
</evidence>
<reference evidence="9" key="1">
    <citation type="journal article" date="2019" name="Int. J. Syst. Evol. Microbiol.">
        <title>The Global Catalogue of Microorganisms (GCM) 10K type strain sequencing project: providing services to taxonomists for standard genome sequencing and annotation.</title>
        <authorList>
            <consortium name="The Broad Institute Genomics Platform"/>
            <consortium name="The Broad Institute Genome Sequencing Center for Infectious Disease"/>
            <person name="Wu L."/>
            <person name="Ma J."/>
        </authorList>
    </citation>
    <scope>NUCLEOTIDE SEQUENCE [LARGE SCALE GENOMIC DNA]</scope>
    <source>
        <strain evidence="9">CGMCC 1.12237</strain>
    </source>
</reference>
<dbReference type="InterPro" id="IPR010290">
    <property type="entry name" value="TM_effector"/>
</dbReference>
<dbReference type="PANTHER" id="PTHR43266">
    <property type="entry name" value="MACROLIDE-EFFLUX PROTEIN"/>
    <property type="match status" value="1"/>
</dbReference>
<keyword evidence="9" id="KW-1185">Reference proteome</keyword>
<feature type="transmembrane region" description="Helical" evidence="7">
    <location>
        <begin position="294"/>
        <end position="313"/>
    </location>
</feature>
<feature type="transmembrane region" description="Helical" evidence="7">
    <location>
        <begin position="319"/>
        <end position="340"/>
    </location>
</feature>
<dbReference type="SUPFAM" id="SSF103473">
    <property type="entry name" value="MFS general substrate transporter"/>
    <property type="match status" value="1"/>
</dbReference>
<accession>A0ABW0LKJ6</accession>
<keyword evidence="6 7" id="KW-0472">Membrane</keyword>
<dbReference type="CDD" id="cd06173">
    <property type="entry name" value="MFS_MefA_like"/>
    <property type="match status" value="1"/>
</dbReference>
<evidence type="ECO:0000256" key="6">
    <source>
        <dbReference type="ARBA" id="ARBA00023136"/>
    </source>
</evidence>
<keyword evidence="4 7" id="KW-0812">Transmembrane</keyword>
<feature type="transmembrane region" description="Helical" evidence="7">
    <location>
        <begin position="148"/>
        <end position="166"/>
    </location>
</feature>
<feature type="transmembrane region" description="Helical" evidence="7">
    <location>
        <begin position="46"/>
        <end position="67"/>
    </location>
</feature>
<name>A0ABW0LKJ6_9BACI</name>
<gene>
    <name evidence="8" type="ORF">ACFPM4_17010</name>
</gene>
<dbReference type="RefSeq" id="WP_382354457.1">
    <property type="nucleotide sequence ID" value="NZ_JBHSMC010000027.1"/>
</dbReference>
<feature type="transmembrane region" description="Helical" evidence="7">
    <location>
        <begin position="172"/>
        <end position="191"/>
    </location>
</feature>
<keyword evidence="3" id="KW-1003">Cell membrane</keyword>
<feature type="transmembrane region" description="Helical" evidence="7">
    <location>
        <begin position="106"/>
        <end position="127"/>
    </location>
</feature>
<evidence type="ECO:0000256" key="3">
    <source>
        <dbReference type="ARBA" id="ARBA00022475"/>
    </source>
</evidence>
<dbReference type="PANTHER" id="PTHR43266:SF9">
    <property type="entry name" value="PERMEASE, MAJOR FACILITATOR SUPERFAMILY-RELATED"/>
    <property type="match status" value="1"/>
</dbReference>
<proteinExistence type="predicted"/>
<evidence type="ECO:0000256" key="1">
    <source>
        <dbReference type="ARBA" id="ARBA00004651"/>
    </source>
</evidence>
<organism evidence="8 9">
    <name type="scientific">Lederbergia graminis</name>
    <dbReference type="NCBI Taxonomy" id="735518"/>
    <lineage>
        <taxon>Bacteria</taxon>
        <taxon>Bacillati</taxon>
        <taxon>Bacillota</taxon>
        <taxon>Bacilli</taxon>
        <taxon>Bacillales</taxon>
        <taxon>Bacillaceae</taxon>
        <taxon>Lederbergia</taxon>
    </lineage>
</organism>
<keyword evidence="5 7" id="KW-1133">Transmembrane helix</keyword>
<feature type="transmembrane region" description="Helical" evidence="7">
    <location>
        <begin position="264"/>
        <end position="282"/>
    </location>
</feature>
<feature type="transmembrane region" description="Helical" evidence="7">
    <location>
        <begin position="360"/>
        <end position="382"/>
    </location>
</feature>